<dbReference type="InterPro" id="IPR023296">
    <property type="entry name" value="Glyco_hydro_beta-prop_sf"/>
</dbReference>
<dbReference type="SUPFAM" id="SSF75005">
    <property type="entry name" value="Arabinanase/levansucrase/invertase"/>
    <property type="match status" value="1"/>
</dbReference>
<evidence type="ECO:0000256" key="1">
    <source>
        <dbReference type="SAM" id="SignalP"/>
    </source>
</evidence>
<dbReference type="AlphaFoldDB" id="A0A4Y1WZ04"/>
<reference evidence="3" key="1">
    <citation type="submission" date="2019-06" db="EMBL/GenBank/DDBJ databases">
        <title>Alistipes onderdonkii subsp. vulgaris subsp. nov., Alistipes dispar sp. nov. and Alistipes communis sp. nov., isolated from human faeces, and creation of Alistipes onderdonkii subsp. onderdonkii subsp. nov.</title>
        <authorList>
            <person name="Sakamoto M."/>
            <person name="Ikeyama N."/>
            <person name="Ogata Y."/>
            <person name="Suda W."/>
            <person name="Iino T."/>
            <person name="Hattori M."/>
            <person name="Ohkuma M."/>
        </authorList>
    </citation>
    <scope>NUCLEOTIDE SEQUENCE [LARGE SCALE GENOMIC DNA]</scope>
    <source>
        <strain evidence="3">5CPEGH6</strain>
    </source>
</reference>
<dbReference type="EMBL" id="AP019736">
    <property type="protein sequence ID" value="BBL06241.1"/>
    <property type="molecule type" value="Genomic_DNA"/>
</dbReference>
<accession>A0A4Y1WZ04</accession>
<dbReference type="Proteomes" id="UP000319374">
    <property type="component" value="Chromosome"/>
</dbReference>
<name>A0A4Y1WZ04_9BACT</name>
<sequence>MKFRFRYAVLPCLLPAFAAACSTEATHRRPNIFDDEESFAAVTFSSNADSLFLSWELTDDRIQFDSYRITDNKSQQVLTVGRDETSCLLTHVPYNEPVAVYLSLVAGGEVVKTAKTDVVIDGLDKTTAATLIPDRGSVTGGDGTYSIPLPDGRSIFLMGDSYIGPVTNGQRPTSDHMFRNTYILYDEGRVSAIYGAGGDGNASAAVPPGVSDESRKWYWPGHGFVEGNTLYVFQTVMYQGAEGMWGFRYETTDILEYELPSLTLRRTTRIPFRGSEDIHYGMAALNDGDYVYVYAQVDVTNDADPISEVLVARTTPAKLCTDWEYYTGSGWSTDPSAAERLEGLASVPVSSQFNVFRLRDKYVLLTQNKRYNSGEIYTFTSDSPAGPWRNKQLIYRIPAMENRKLFTYNAMAHPQFEKDGMILVSYNVNTEEFSQQFSDVSTYRPRFFWIGIDRILNSKR</sequence>
<dbReference type="RefSeq" id="WP_141428077.1">
    <property type="nucleotide sequence ID" value="NZ_AP019736.1"/>
</dbReference>
<evidence type="ECO:0000313" key="3">
    <source>
        <dbReference type="Proteomes" id="UP000319374"/>
    </source>
</evidence>
<proteinExistence type="predicted"/>
<protein>
    <recommendedName>
        <fullName evidence="4">DUF4185 domain-containing protein</fullName>
    </recommendedName>
</protein>
<organism evidence="2 3">
    <name type="scientific">Alistipes dispar</name>
    <dbReference type="NCBI Taxonomy" id="2585119"/>
    <lineage>
        <taxon>Bacteria</taxon>
        <taxon>Pseudomonadati</taxon>
        <taxon>Bacteroidota</taxon>
        <taxon>Bacteroidia</taxon>
        <taxon>Bacteroidales</taxon>
        <taxon>Rikenellaceae</taxon>
        <taxon>Alistipes</taxon>
    </lineage>
</organism>
<feature type="signal peptide" evidence="1">
    <location>
        <begin position="1"/>
        <end position="18"/>
    </location>
</feature>
<evidence type="ECO:0008006" key="4">
    <source>
        <dbReference type="Google" id="ProtNLM"/>
    </source>
</evidence>
<feature type="chain" id="PRO_5021393104" description="DUF4185 domain-containing protein" evidence="1">
    <location>
        <begin position="19"/>
        <end position="460"/>
    </location>
</feature>
<dbReference type="PROSITE" id="PS51257">
    <property type="entry name" value="PROKAR_LIPOPROTEIN"/>
    <property type="match status" value="1"/>
</dbReference>
<gene>
    <name evidence="2" type="ORF">A5CPEGH6_08790</name>
</gene>
<dbReference type="OrthoDB" id="9765957at2"/>
<dbReference type="KEGG" id="ada:A5CPEGH6_08790"/>
<evidence type="ECO:0000313" key="2">
    <source>
        <dbReference type="EMBL" id="BBL06241.1"/>
    </source>
</evidence>
<keyword evidence="1" id="KW-0732">Signal</keyword>
<keyword evidence="3" id="KW-1185">Reference proteome</keyword>
<dbReference type="GeneID" id="98672858"/>